<dbReference type="InterPro" id="IPR012967">
    <property type="entry name" value="COMT_dimerisation"/>
</dbReference>
<reference evidence="6 7" key="1">
    <citation type="submission" date="2014-04" db="EMBL/GenBank/DDBJ databases">
        <authorList>
            <consortium name="DOE Joint Genome Institute"/>
            <person name="Kuo A."/>
            <person name="Gay G."/>
            <person name="Dore J."/>
            <person name="Kohler A."/>
            <person name="Nagy L.G."/>
            <person name="Floudas D."/>
            <person name="Copeland A."/>
            <person name="Barry K.W."/>
            <person name="Cichocki N."/>
            <person name="Veneault-Fourrey C."/>
            <person name="LaButti K."/>
            <person name="Lindquist E.A."/>
            <person name="Lipzen A."/>
            <person name="Lundell T."/>
            <person name="Morin E."/>
            <person name="Murat C."/>
            <person name="Sun H."/>
            <person name="Tunlid A."/>
            <person name="Henrissat B."/>
            <person name="Grigoriev I.V."/>
            <person name="Hibbett D.S."/>
            <person name="Martin F."/>
            <person name="Nordberg H.P."/>
            <person name="Cantor M.N."/>
            <person name="Hua S.X."/>
        </authorList>
    </citation>
    <scope>NUCLEOTIDE SEQUENCE [LARGE SCALE GENOMIC DNA]</scope>
    <source>
        <strain evidence="7">h7</strain>
    </source>
</reference>
<evidence type="ECO:0000313" key="6">
    <source>
        <dbReference type="EMBL" id="KIM42740.1"/>
    </source>
</evidence>
<dbReference type="InterPro" id="IPR016461">
    <property type="entry name" value="COMT-like"/>
</dbReference>
<feature type="domain" description="O-methyltransferase dimerisation" evidence="5">
    <location>
        <begin position="84"/>
        <end position="158"/>
    </location>
</feature>
<dbReference type="Gene3D" id="1.10.10.10">
    <property type="entry name" value="Winged helix-like DNA-binding domain superfamily/Winged helix DNA-binding domain"/>
    <property type="match status" value="1"/>
</dbReference>
<dbReference type="InterPro" id="IPR036388">
    <property type="entry name" value="WH-like_DNA-bd_sf"/>
</dbReference>
<evidence type="ECO:0000313" key="7">
    <source>
        <dbReference type="Proteomes" id="UP000053424"/>
    </source>
</evidence>
<dbReference type="Gene3D" id="3.40.50.150">
    <property type="entry name" value="Vaccinia Virus protein VP39"/>
    <property type="match status" value="1"/>
</dbReference>
<dbReference type="InterPro" id="IPR001077">
    <property type="entry name" value="COMT_C"/>
</dbReference>
<keyword evidence="3" id="KW-0949">S-adenosyl-L-methionine</keyword>
<name>A0A0C3C1I2_HEBCY</name>
<dbReference type="PROSITE" id="PS51683">
    <property type="entry name" value="SAM_OMT_II"/>
    <property type="match status" value="1"/>
</dbReference>
<dbReference type="SUPFAM" id="SSF46785">
    <property type="entry name" value="Winged helix' DNA-binding domain"/>
    <property type="match status" value="1"/>
</dbReference>
<proteinExistence type="predicted"/>
<dbReference type="STRING" id="686832.A0A0C3C1I2"/>
<dbReference type="PANTHER" id="PTHR43712">
    <property type="entry name" value="PUTATIVE (AFU_ORTHOLOGUE AFUA_4G14580)-RELATED"/>
    <property type="match status" value="1"/>
</dbReference>
<keyword evidence="1" id="KW-0489">Methyltransferase</keyword>
<dbReference type="HOGENOM" id="CLU_005533_0_1_1"/>
<dbReference type="PANTHER" id="PTHR43712:SF2">
    <property type="entry name" value="O-METHYLTRANSFERASE CICE"/>
    <property type="match status" value="1"/>
</dbReference>
<dbReference type="GO" id="GO:0046983">
    <property type="term" value="F:protein dimerization activity"/>
    <property type="evidence" value="ECO:0007669"/>
    <property type="project" value="InterPro"/>
</dbReference>
<gene>
    <name evidence="6" type="ORF">M413DRAFT_444406</name>
</gene>
<dbReference type="InterPro" id="IPR029063">
    <property type="entry name" value="SAM-dependent_MTases_sf"/>
</dbReference>
<keyword evidence="2" id="KW-0808">Transferase</keyword>
<evidence type="ECO:0000256" key="3">
    <source>
        <dbReference type="ARBA" id="ARBA00022691"/>
    </source>
</evidence>
<dbReference type="EMBL" id="KN831777">
    <property type="protein sequence ID" value="KIM42740.1"/>
    <property type="molecule type" value="Genomic_DNA"/>
</dbReference>
<dbReference type="InterPro" id="IPR036390">
    <property type="entry name" value="WH_DNA-bd_sf"/>
</dbReference>
<feature type="domain" description="O-methyltransferase C-terminal" evidence="4">
    <location>
        <begin position="253"/>
        <end position="429"/>
    </location>
</feature>
<evidence type="ECO:0000256" key="2">
    <source>
        <dbReference type="ARBA" id="ARBA00022679"/>
    </source>
</evidence>
<dbReference type="Pfam" id="PF00891">
    <property type="entry name" value="Methyltransf_2"/>
    <property type="match status" value="1"/>
</dbReference>
<evidence type="ECO:0000259" key="4">
    <source>
        <dbReference type="Pfam" id="PF00891"/>
    </source>
</evidence>
<dbReference type="GO" id="GO:0008171">
    <property type="term" value="F:O-methyltransferase activity"/>
    <property type="evidence" value="ECO:0007669"/>
    <property type="project" value="InterPro"/>
</dbReference>
<dbReference type="Pfam" id="PF08100">
    <property type="entry name" value="Dimerisation"/>
    <property type="match status" value="1"/>
</dbReference>
<accession>A0A0C3C1I2</accession>
<keyword evidence="7" id="KW-1185">Reference proteome</keyword>
<organism evidence="6 7">
    <name type="scientific">Hebeloma cylindrosporum</name>
    <dbReference type="NCBI Taxonomy" id="76867"/>
    <lineage>
        <taxon>Eukaryota</taxon>
        <taxon>Fungi</taxon>
        <taxon>Dikarya</taxon>
        <taxon>Basidiomycota</taxon>
        <taxon>Agaricomycotina</taxon>
        <taxon>Agaricomycetes</taxon>
        <taxon>Agaricomycetidae</taxon>
        <taxon>Agaricales</taxon>
        <taxon>Agaricineae</taxon>
        <taxon>Hymenogastraceae</taxon>
        <taxon>Hebeloma</taxon>
    </lineage>
</organism>
<dbReference type="GO" id="GO:0032259">
    <property type="term" value="P:methylation"/>
    <property type="evidence" value="ECO:0007669"/>
    <property type="project" value="UniProtKB-KW"/>
</dbReference>
<dbReference type="Proteomes" id="UP000053424">
    <property type="component" value="Unassembled WGS sequence"/>
</dbReference>
<sequence length="456" mass="50779">MTRRGQISALVKLISDSSKIVEAHYAKSSKPYVPSLDDTEPHPLDDQLAEKELRTAVQIIEGACAQLSATVARPSHTVVNKFMGIFESNCLNVALTFKIPDVLKEKPTGMHISEIGKKTGLEERKAGRILRLLATKHVFREVSENVFVNNRLSTQLLSTNPLSSLGLHFTDEVQKSTVLLSEVLADKAWGHSYSPTQTPFNKYSGYPEPLFIYYEKDVPRGAELGARFGLGMMGWGDASEAKAVIHEFPWKDLGNGATVCDVGGGIGNISLQLAKAHPNLRLILQDLPERIQQAKNEVWPKECPEAIAERRITFEPIDFFASSPVPGCDVYYLKNIIHDWPDADCIKILSGVRKAIAPHSRVLVQEYILQPANRVPEDKAPVKQAPEPLLPNYGVGRIRQYNLDLDMMAMLNSQERRLPDFIKLGEAAGLEFVKLWDLGETGLVEYRLPKAPRSHL</sequence>
<protein>
    <submittedName>
        <fullName evidence="6">Uncharacterized protein</fullName>
    </submittedName>
</protein>
<evidence type="ECO:0000256" key="1">
    <source>
        <dbReference type="ARBA" id="ARBA00022603"/>
    </source>
</evidence>
<dbReference type="OrthoDB" id="1606438at2759"/>
<dbReference type="SUPFAM" id="SSF53335">
    <property type="entry name" value="S-adenosyl-L-methionine-dependent methyltransferases"/>
    <property type="match status" value="1"/>
</dbReference>
<reference evidence="7" key="2">
    <citation type="submission" date="2015-01" db="EMBL/GenBank/DDBJ databases">
        <title>Evolutionary Origins and Diversification of the Mycorrhizal Mutualists.</title>
        <authorList>
            <consortium name="DOE Joint Genome Institute"/>
            <consortium name="Mycorrhizal Genomics Consortium"/>
            <person name="Kohler A."/>
            <person name="Kuo A."/>
            <person name="Nagy L.G."/>
            <person name="Floudas D."/>
            <person name="Copeland A."/>
            <person name="Barry K.W."/>
            <person name="Cichocki N."/>
            <person name="Veneault-Fourrey C."/>
            <person name="LaButti K."/>
            <person name="Lindquist E.A."/>
            <person name="Lipzen A."/>
            <person name="Lundell T."/>
            <person name="Morin E."/>
            <person name="Murat C."/>
            <person name="Riley R."/>
            <person name="Ohm R."/>
            <person name="Sun H."/>
            <person name="Tunlid A."/>
            <person name="Henrissat B."/>
            <person name="Grigoriev I.V."/>
            <person name="Hibbett D.S."/>
            <person name="Martin F."/>
        </authorList>
    </citation>
    <scope>NUCLEOTIDE SEQUENCE [LARGE SCALE GENOMIC DNA]</scope>
    <source>
        <strain evidence="7">h7</strain>
    </source>
</reference>
<evidence type="ECO:0000259" key="5">
    <source>
        <dbReference type="Pfam" id="PF08100"/>
    </source>
</evidence>
<dbReference type="AlphaFoldDB" id="A0A0C3C1I2"/>